<dbReference type="PANTHER" id="PTHR36573">
    <property type="entry name" value="INTERMEMBRANE PHOSPHOLIPID TRANSPORT SYSTEM BINDING PROTEIN MLAC"/>
    <property type="match status" value="1"/>
</dbReference>
<keyword evidence="2" id="KW-0732">Signal</keyword>
<evidence type="ECO:0000256" key="2">
    <source>
        <dbReference type="SAM" id="SignalP"/>
    </source>
</evidence>
<organism evidence="3 4">
    <name type="scientific">Candidatus Endonucleibacter bathymodioli</name>
    <dbReference type="NCBI Taxonomy" id="539814"/>
    <lineage>
        <taxon>Bacteria</taxon>
        <taxon>Pseudomonadati</taxon>
        <taxon>Pseudomonadota</taxon>
        <taxon>Gammaproteobacteria</taxon>
        <taxon>Oceanospirillales</taxon>
        <taxon>Endozoicomonadaceae</taxon>
        <taxon>Candidatus Endonucleibacter</taxon>
    </lineage>
</organism>
<name>A0AA90SSM7_9GAMM</name>
<feature type="region of interest" description="Disordered" evidence="1">
    <location>
        <begin position="61"/>
        <end position="80"/>
    </location>
</feature>
<dbReference type="PANTHER" id="PTHR36573:SF1">
    <property type="entry name" value="INTERMEMBRANE PHOSPHOLIPID TRANSPORT SYSTEM BINDING PROTEIN MLAC"/>
    <property type="match status" value="1"/>
</dbReference>
<gene>
    <name evidence="3" type="ORF">QS748_05385</name>
</gene>
<dbReference type="Gene3D" id="3.10.450.710">
    <property type="entry name" value="Tgt2/MlaC"/>
    <property type="match status" value="1"/>
</dbReference>
<dbReference type="Proteomes" id="UP001178148">
    <property type="component" value="Unassembled WGS sequence"/>
</dbReference>
<feature type="signal peptide" evidence="2">
    <location>
        <begin position="1"/>
        <end position="37"/>
    </location>
</feature>
<evidence type="ECO:0000313" key="4">
    <source>
        <dbReference type="Proteomes" id="UP001178148"/>
    </source>
</evidence>
<dbReference type="AlphaFoldDB" id="A0AA90SSM7"/>
<dbReference type="Pfam" id="PF05494">
    <property type="entry name" value="MlaC"/>
    <property type="match status" value="1"/>
</dbReference>
<evidence type="ECO:0000313" key="3">
    <source>
        <dbReference type="EMBL" id="MDP0588644.1"/>
    </source>
</evidence>
<accession>A0AA90SSM7</accession>
<dbReference type="InterPro" id="IPR042245">
    <property type="entry name" value="Tgt2/MlaC_sf"/>
</dbReference>
<dbReference type="EMBL" id="JASXSV010000006">
    <property type="protein sequence ID" value="MDP0588644.1"/>
    <property type="molecule type" value="Genomic_DNA"/>
</dbReference>
<dbReference type="InterPro" id="IPR008869">
    <property type="entry name" value="MlaC/ttg2D"/>
</dbReference>
<sequence>MNTKCREFINPKWIRFVVCRLLSVVLLLNTGICATIASTKDTVANKINNTMELSSSNKAKGIVDSPYEKDTLPPSPSRDVQSVTENLLKTFSNNKERYQKDNEAYLEDVDKLLSPVVAFGSIATGVMGKYSRRAKPSQAKQFEKIFKKSLIAFYGKALLKINHDDIVISQIKDVSVKLLSDYKQGKIRQIPVEMSVKANNQNLVISYAMIFIDGRWKLRNIIIDGINIGSLFRRQFIEAMDEHRNIQYVIDHWLDIMRG</sequence>
<protein>
    <submittedName>
        <fullName evidence="3">ABC transporter substrate-binding protein</fullName>
    </submittedName>
</protein>
<comment type="caution">
    <text evidence="3">The sequence shown here is derived from an EMBL/GenBank/DDBJ whole genome shotgun (WGS) entry which is preliminary data.</text>
</comment>
<keyword evidence="4" id="KW-1185">Reference proteome</keyword>
<reference evidence="3 4" key="1">
    <citation type="journal article" date="2023" name="bioRxiv">
        <title>An intranuclear bacterial parasite of deep-sea mussels expresses apoptosis inhibitors acquired from its host.</title>
        <authorList>
            <person name="Gonzalez Porras M.A."/>
            <person name="Assie A."/>
            <person name="Tietjen M."/>
            <person name="Violette M."/>
            <person name="Kleiner M."/>
            <person name="Gruber-Vodicka H."/>
            <person name="Dubilier N."/>
            <person name="Leisch N."/>
        </authorList>
    </citation>
    <scope>NUCLEOTIDE SEQUENCE [LARGE SCALE GENOMIC DNA]</scope>
    <source>
        <strain evidence="3">IAP13</strain>
    </source>
</reference>
<proteinExistence type="predicted"/>
<evidence type="ECO:0000256" key="1">
    <source>
        <dbReference type="SAM" id="MobiDB-lite"/>
    </source>
</evidence>
<feature type="chain" id="PRO_5041676532" evidence="2">
    <location>
        <begin position="38"/>
        <end position="259"/>
    </location>
</feature>